<name>A0ABV2AE64_9EUKA</name>
<accession>A0ABV2AE64</accession>
<keyword evidence="1" id="KW-0732">Signal</keyword>
<dbReference type="Proteomes" id="UP001439008">
    <property type="component" value="Unassembled WGS sequence"/>
</dbReference>
<feature type="signal peptide" evidence="1">
    <location>
        <begin position="1"/>
        <end position="23"/>
    </location>
</feature>
<protein>
    <submittedName>
        <fullName evidence="2">Uncharacterized protein</fullName>
    </submittedName>
</protein>
<comment type="caution">
    <text evidence="2">The sequence shown here is derived from an EMBL/GenBank/DDBJ whole genome shotgun (WGS) entry which is preliminary data.</text>
</comment>
<gene>
    <name evidence="2" type="ORF">MHBO_000052</name>
</gene>
<keyword evidence="3" id="KW-1185">Reference proteome</keyword>
<feature type="chain" id="PRO_5046357130" evidence="1">
    <location>
        <begin position="24"/>
        <end position="271"/>
    </location>
</feature>
<evidence type="ECO:0000313" key="2">
    <source>
        <dbReference type="EMBL" id="MES1918021.1"/>
    </source>
</evidence>
<reference evidence="2 3" key="1">
    <citation type="journal article" date="2024" name="BMC Biol.">
        <title>Comparative genomics of Ascetosporea gives new insight into the evolutionary basis for animal parasitism in Rhizaria.</title>
        <authorList>
            <person name="Hiltunen Thoren M."/>
            <person name="Onut-Brannstrom I."/>
            <person name="Alfjorden A."/>
            <person name="Peckova H."/>
            <person name="Swords F."/>
            <person name="Hooper C."/>
            <person name="Holzer A.S."/>
            <person name="Bass D."/>
            <person name="Burki F."/>
        </authorList>
    </citation>
    <scope>NUCLEOTIDE SEQUENCE [LARGE SCALE GENOMIC DNA]</scope>
    <source>
        <strain evidence="2">20-A016</strain>
    </source>
</reference>
<dbReference type="EMBL" id="JBDODL010000007">
    <property type="protein sequence ID" value="MES1918021.1"/>
    <property type="molecule type" value="Genomic_DNA"/>
</dbReference>
<organism evidence="2 3">
    <name type="scientific">Bonamia ostreae</name>
    <dbReference type="NCBI Taxonomy" id="126728"/>
    <lineage>
        <taxon>Eukaryota</taxon>
        <taxon>Sar</taxon>
        <taxon>Rhizaria</taxon>
        <taxon>Endomyxa</taxon>
        <taxon>Ascetosporea</taxon>
        <taxon>Haplosporida</taxon>
        <taxon>Bonamia</taxon>
    </lineage>
</organism>
<evidence type="ECO:0000313" key="3">
    <source>
        <dbReference type="Proteomes" id="UP001439008"/>
    </source>
</evidence>
<evidence type="ECO:0000256" key="1">
    <source>
        <dbReference type="SAM" id="SignalP"/>
    </source>
</evidence>
<sequence length="271" mass="31527">MSMNIIQTFIILTFLGFDSFVFANRKIDDVMKTSRGLNIGGSTRKCNISQLSISNSSVKCNSRSKQIVVGEDCKIVCNRDYFLFNEKQWEFTREIHSEMTLICFDEQKFESTNEIYWNKTEWTCRPKSKNCDETNLISESEHVLLCSEESNLKTCNVSCKNGHRNNEKYICLAEEWFAYDGEKFDRMYRLFCPDPGDCFVEELHKNGLTKGSCYGYYLVSFDSMCSLICKDGFLDNILPENKNLKCNNGYFENTKNDKFDENMINCQKSLI</sequence>
<proteinExistence type="predicted"/>